<dbReference type="Pfam" id="PF00743">
    <property type="entry name" value="FMO-like"/>
    <property type="match status" value="1"/>
</dbReference>
<dbReference type="InterPro" id="IPR050346">
    <property type="entry name" value="FMO-like"/>
</dbReference>
<dbReference type="InterPro" id="IPR036188">
    <property type="entry name" value="FAD/NAD-bd_sf"/>
</dbReference>
<dbReference type="GO" id="GO:0050660">
    <property type="term" value="F:flavin adenine dinucleotide binding"/>
    <property type="evidence" value="ECO:0007669"/>
    <property type="project" value="InterPro"/>
</dbReference>
<comment type="caution">
    <text evidence="5">The sequence shown here is derived from an EMBL/GenBank/DDBJ whole genome shotgun (WGS) entry which is preliminary data.</text>
</comment>
<name>A0AAD4KYR7_9EURO</name>
<dbReference type="RefSeq" id="XP_046076091.1">
    <property type="nucleotide sequence ID" value="XM_046217820.1"/>
</dbReference>
<dbReference type="PRINTS" id="PR00469">
    <property type="entry name" value="PNDRDTASEII"/>
</dbReference>
<evidence type="ECO:0000256" key="3">
    <source>
        <dbReference type="ARBA" id="ARBA00022827"/>
    </source>
</evidence>
<dbReference type="Proteomes" id="UP001201262">
    <property type="component" value="Unassembled WGS sequence"/>
</dbReference>
<keyword evidence="2" id="KW-0285">Flavoprotein</keyword>
<gene>
    <name evidence="5" type="ORF">BGW36DRAFT_393523</name>
</gene>
<evidence type="ECO:0000256" key="2">
    <source>
        <dbReference type="ARBA" id="ARBA00022630"/>
    </source>
</evidence>
<evidence type="ECO:0000256" key="4">
    <source>
        <dbReference type="ARBA" id="ARBA00023002"/>
    </source>
</evidence>
<dbReference type="SUPFAM" id="SSF51905">
    <property type="entry name" value="FAD/NAD(P)-binding domain"/>
    <property type="match status" value="1"/>
</dbReference>
<dbReference type="GO" id="GO:0004499">
    <property type="term" value="F:N,N-dimethylaniline monooxygenase activity"/>
    <property type="evidence" value="ECO:0007669"/>
    <property type="project" value="InterPro"/>
</dbReference>
<evidence type="ECO:0000313" key="5">
    <source>
        <dbReference type="EMBL" id="KAH8703073.1"/>
    </source>
</evidence>
<dbReference type="PANTHER" id="PTHR23023">
    <property type="entry name" value="DIMETHYLANILINE MONOOXYGENASE"/>
    <property type="match status" value="1"/>
</dbReference>
<keyword evidence="6" id="KW-1185">Reference proteome</keyword>
<keyword evidence="4" id="KW-0560">Oxidoreductase</keyword>
<keyword evidence="5" id="KW-0503">Monooxygenase</keyword>
<accession>A0AAD4KYR7</accession>
<dbReference type="GeneID" id="70248107"/>
<reference evidence="5" key="1">
    <citation type="submission" date="2021-12" db="EMBL/GenBank/DDBJ databases">
        <title>Convergent genome expansion in fungi linked to evolution of root-endophyte symbiosis.</title>
        <authorList>
            <consortium name="DOE Joint Genome Institute"/>
            <person name="Ke Y.-H."/>
            <person name="Bonito G."/>
            <person name="Liao H.-L."/>
            <person name="Looney B."/>
            <person name="Rojas-Flechas A."/>
            <person name="Nash J."/>
            <person name="Hameed K."/>
            <person name="Schadt C."/>
            <person name="Martin F."/>
            <person name="Crous P.W."/>
            <person name="Miettinen O."/>
            <person name="Magnuson J.K."/>
            <person name="Labbe J."/>
            <person name="Jacobson D."/>
            <person name="Doktycz M.J."/>
            <person name="Veneault-Fourrey C."/>
            <person name="Kuo A."/>
            <person name="Mondo S."/>
            <person name="Calhoun S."/>
            <person name="Riley R."/>
            <person name="Ohm R."/>
            <person name="LaButti K."/>
            <person name="Andreopoulos B."/>
            <person name="Pangilinan J."/>
            <person name="Nolan M."/>
            <person name="Tritt A."/>
            <person name="Clum A."/>
            <person name="Lipzen A."/>
            <person name="Daum C."/>
            <person name="Barry K."/>
            <person name="Grigoriev I.V."/>
            <person name="Vilgalys R."/>
        </authorList>
    </citation>
    <scope>NUCLEOTIDE SEQUENCE</scope>
    <source>
        <strain evidence="5">PMI_201</strain>
    </source>
</reference>
<evidence type="ECO:0000256" key="1">
    <source>
        <dbReference type="ARBA" id="ARBA00009183"/>
    </source>
</evidence>
<organism evidence="5 6">
    <name type="scientific">Talaromyces proteolyticus</name>
    <dbReference type="NCBI Taxonomy" id="1131652"/>
    <lineage>
        <taxon>Eukaryota</taxon>
        <taxon>Fungi</taxon>
        <taxon>Dikarya</taxon>
        <taxon>Ascomycota</taxon>
        <taxon>Pezizomycotina</taxon>
        <taxon>Eurotiomycetes</taxon>
        <taxon>Eurotiomycetidae</taxon>
        <taxon>Eurotiales</taxon>
        <taxon>Trichocomaceae</taxon>
        <taxon>Talaromyces</taxon>
        <taxon>Talaromyces sect. Bacilispori</taxon>
    </lineage>
</organism>
<dbReference type="GO" id="GO:0050661">
    <property type="term" value="F:NADP binding"/>
    <property type="evidence" value="ECO:0007669"/>
    <property type="project" value="InterPro"/>
</dbReference>
<evidence type="ECO:0000313" key="6">
    <source>
        <dbReference type="Proteomes" id="UP001201262"/>
    </source>
</evidence>
<proteinExistence type="inferred from homology"/>
<dbReference type="AlphaFoldDB" id="A0AAD4KYR7"/>
<sequence length="512" mass="57726">MAIIDRALSLLAFAFKHPLAFVYIALQEILSLVFSPSPPPPTDKLHRPRIAVIGAGLTGVSSAAHCVGHGFDVKIFEGRVKQKGLGGIWSRVNSTSALQIHSIMFRFHPSVKWDSAYPSQKKIKEQIVSVWERYGLEKKTVFDTPVQSVKRNSAGRWIINDNEVEHGTFDGIIAAVGSCGDPQMIQLPSHEKFKGPTFHSSELDGKQVKGKKVLIIGGGASAIEALEYAVKCGAAEIDVLSRSDKWVIPRNVFVDMLLALNIFGGETSLSWIPEWFLRRFFYRDLDDISPANKGLYTDTPMVNSQLFDQIRAGKARWLRGDIISAEEDGILFNHRAKGVPKGGPGHESQVRGDVIIMATGYKRPSISFLPDQVFEQRYAPPNWYLQVFPPQDPSICATNSTYLNAIGTVGNYHIGIYTRLLLMFLVDPLTRPQEPLMKLWIDLTRFLKKFAPTKAFDFFTYAELIYWYCFVSIINPFRWKWVPFIFFGMFRGLPATVVEQEDRFRELNGKAE</sequence>
<dbReference type="InterPro" id="IPR020946">
    <property type="entry name" value="Flavin_mOase-like"/>
</dbReference>
<protein>
    <submittedName>
        <fullName evidence="5">Flavin-binding monooxygenase-like protein</fullName>
    </submittedName>
</protein>
<comment type="similarity">
    <text evidence="1">Belongs to the FMO family.</text>
</comment>
<keyword evidence="3" id="KW-0274">FAD</keyword>
<dbReference type="EMBL" id="JAJTJA010000002">
    <property type="protein sequence ID" value="KAH8703073.1"/>
    <property type="molecule type" value="Genomic_DNA"/>
</dbReference>
<dbReference type="Gene3D" id="3.50.50.60">
    <property type="entry name" value="FAD/NAD(P)-binding domain"/>
    <property type="match status" value="1"/>
</dbReference>